<gene>
    <name evidence="2" type="ORF">CGOC_LOCUS8651</name>
</gene>
<evidence type="ECO:0000256" key="1">
    <source>
        <dbReference type="SAM" id="MobiDB-lite"/>
    </source>
</evidence>
<proteinExistence type="predicted"/>
<keyword evidence="3" id="KW-1185">Reference proteome</keyword>
<evidence type="ECO:0000313" key="3">
    <source>
        <dbReference type="Proteomes" id="UP000271889"/>
    </source>
</evidence>
<feature type="region of interest" description="Disordered" evidence="1">
    <location>
        <begin position="195"/>
        <end position="216"/>
    </location>
</feature>
<dbReference type="OrthoDB" id="5843165at2759"/>
<organism evidence="2 3">
    <name type="scientific">Cylicostephanus goldi</name>
    <name type="common">Nematode worm</name>
    <dbReference type="NCBI Taxonomy" id="71465"/>
    <lineage>
        <taxon>Eukaryota</taxon>
        <taxon>Metazoa</taxon>
        <taxon>Ecdysozoa</taxon>
        <taxon>Nematoda</taxon>
        <taxon>Chromadorea</taxon>
        <taxon>Rhabditida</taxon>
        <taxon>Rhabditina</taxon>
        <taxon>Rhabditomorpha</taxon>
        <taxon>Strongyloidea</taxon>
        <taxon>Strongylidae</taxon>
        <taxon>Cylicostephanus</taxon>
    </lineage>
</organism>
<name>A0A3P7M8K7_CYLGO</name>
<evidence type="ECO:0000313" key="2">
    <source>
        <dbReference type="EMBL" id="VDN19753.1"/>
    </source>
</evidence>
<protein>
    <submittedName>
        <fullName evidence="2">Uncharacterized protein</fullName>
    </submittedName>
</protein>
<dbReference type="Proteomes" id="UP000271889">
    <property type="component" value="Unassembled WGS sequence"/>
</dbReference>
<accession>A0A3P7M8K7</accession>
<sequence length="266" mass="29775">MNVAKRAAAGRNRDETADSFALDEMLTIERPPSGSRASSTIEQARLSSLHLLADNAIRDADQCTKALRSGALNYLVLHTTFVHFSPTTEKKPVYPTFTLDRLNPFDGASALEKRFDPHSNMFDGAEARLAIHDNELDHVPHRQRRYGGKRGRPVVIGRAIYGRGRMHFRPTTSHQTAKITEMPLPVPEHRDVATHTEHERAVQTEAQPPVEETVPKDEVEELVEEDTESTITPESVKHHVHHKKPPVPKKMPFVGSGQKVCIELGK</sequence>
<dbReference type="EMBL" id="UYRV01104602">
    <property type="protein sequence ID" value="VDN19753.1"/>
    <property type="molecule type" value="Genomic_DNA"/>
</dbReference>
<reference evidence="2 3" key="1">
    <citation type="submission" date="2018-11" db="EMBL/GenBank/DDBJ databases">
        <authorList>
            <consortium name="Pathogen Informatics"/>
        </authorList>
    </citation>
    <scope>NUCLEOTIDE SEQUENCE [LARGE SCALE GENOMIC DNA]</scope>
</reference>
<dbReference type="AlphaFoldDB" id="A0A3P7M8K7"/>